<dbReference type="PANTHER" id="PTHR42690">
    <property type="entry name" value="THREONINE SYNTHASE FAMILY MEMBER"/>
    <property type="match status" value="1"/>
</dbReference>
<name>A0A382WVG7_9ZZZZ</name>
<feature type="domain" description="Threonine synthase N-terminal" evidence="1">
    <location>
        <begin position="2"/>
        <end position="75"/>
    </location>
</feature>
<reference evidence="2" key="1">
    <citation type="submission" date="2018-05" db="EMBL/GenBank/DDBJ databases">
        <authorList>
            <person name="Lanie J.A."/>
            <person name="Ng W.-L."/>
            <person name="Kazmierczak K.M."/>
            <person name="Andrzejewski T.M."/>
            <person name="Davidsen T.M."/>
            <person name="Wayne K.J."/>
            <person name="Tettelin H."/>
            <person name="Glass J.I."/>
            <person name="Rusch D."/>
            <person name="Podicherti R."/>
            <person name="Tsui H.-C.T."/>
            <person name="Winkler M.E."/>
        </authorList>
    </citation>
    <scope>NUCLEOTIDE SEQUENCE</scope>
</reference>
<dbReference type="AlphaFoldDB" id="A0A382WVG7"/>
<feature type="non-terminal residue" evidence="2">
    <location>
        <position position="79"/>
    </location>
</feature>
<dbReference type="SUPFAM" id="SSF53686">
    <property type="entry name" value="Tryptophan synthase beta subunit-like PLP-dependent enzymes"/>
    <property type="match status" value="1"/>
</dbReference>
<dbReference type="PANTHER" id="PTHR42690:SF1">
    <property type="entry name" value="THREONINE SYNTHASE-LIKE 2"/>
    <property type="match status" value="1"/>
</dbReference>
<evidence type="ECO:0000313" key="2">
    <source>
        <dbReference type="EMBL" id="SVD62570.1"/>
    </source>
</evidence>
<dbReference type="InterPro" id="IPR036052">
    <property type="entry name" value="TrpB-like_PALP_sf"/>
</dbReference>
<evidence type="ECO:0000259" key="1">
    <source>
        <dbReference type="Pfam" id="PF14821"/>
    </source>
</evidence>
<dbReference type="EMBL" id="UINC01162681">
    <property type="protein sequence ID" value="SVD62570.1"/>
    <property type="molecule type" value="Genomic_DNA"/>
</dbReference>
<protein>
    <recommendedName>
        <fullName evidence="1">Threonine synthase N-terminal domain-containing protein</fullName>
    </recommendedName>
</protein>
<dbReference type="InterPro" id="IPR051166">
    <property type="entry name" value="Threonine_Synthase"/>
</dbReference>
<dbReference type="InterPro" id="IPR029144">
    <property type="entry name" value="Thr_synth_N"/>
</dbReference>
<dbReference type="Pfam" id="PF14821">
    <property type="entry name" value="Thr_synth_N"/>
    <property type="match status" value="1"/>
</dbReference>
<gene>
    <name evidence="2" type="ORF">METZ01_LOCUS415424</name>
</gene>
<dbReference type="Gene3D" id="3.90.1380.10">
    <property type="entry name" value="Threonine synthase, N-terminal domain"/>
    <property type="match status" value="1"/>
</dbReference>
<organism evidence="2">
    <name type="scientific">marine metagenome</name>
    <dbReference type="NCBI Taxonomy" id="408172"/>
    <lineage>
        <taxon>unclassified sequences</taxon>
        <taxon>metagenomes</taxon>
        <taxon>ecological metagenomes</taxon>
    </lineage>
</organism>
<proteinExistence type="predicted"/>
<accession>A0A382WVG7</accession>
<feature type="non-terminal residue" evidence="2">
    <location>
        <position position="1"/>
    </location>
</feature>
<sequence>VRYVSTRGAAPVLDFGDTLLAGLADDGGLYVPESWPTLAAGGRGDYVETAVEVMVPFVAGSIPEDDFAAMVADAYTAFD</sequence>
<dbReference type="InterPro" id="IPR037158">
    <property type="entry name" value="Thr_synth_N_sf"/>
</dbReference>